<dbReference type="Proteomes" id="UP000623967">
    <property type="component" value="Unassembled WGS sequence"/>
</dbReference>
<gene>
    <name evidence="1" type="ORF">JK635_04595</name>
</gene>
<protein>
    <submittedName>
        <fullName evidence="1">Uncharacterized protein</fullName>
    </submittedName>
</protein>
<organism evidence="1 2">
    <name type="scientific">Neobacillus paridis</name>
    <dbReference type="NCBI Taxonomy" id="2803862"/>
    <lineage>
        <taxon>Bacteria</taxon>
        <taxon>Bacillati</taxon>
        <taxon>Bacillota</taxon>
        <taxon>Bacilli</taxon>
        <taxon>Bacillales</taxon>
        <taxon>Bacillaceae</taxon>
        <taxon>Neobacillus</taxon>
    </lineage>
</organism>
<reference evidence="1 2" key="1">
    <citation type="submission" date="2021-01" db="EMBL/GenBank/DDBJ databases">
        <title>Genome public.</title>
        <authorList>
            <person name="Liu C."/>
            <person name="Sun Q."/>
        </authorList>
    </citation>
    <scope>NUCLEOTIDE SEQUENCE [LARGE SCALE GENOMIC DNA]</scope>
    <source>
        <strain evidence="1 2">YIM B02564</strain>
    </source>
</reference>
<sequence length="103" mass="11925">MTVSLFVLVNWLLDRKINQYNHQYFLNKFPVLEGLKYGQIISVELLNGKVLENRIFASALSSEILIGSEPVSDNQLEDFLNGIKKTQWIRLKKVKSITIMKEI</sequence>
<accession>A0ABS1TJL5</accession>
<evidence type="ECO:0000313" key="1">
    <source>
        <dbReference type="EMBL" id="MBL4951519.1"/>
    </source>
</evidence>
<proteinExistence type="predicted"/>
<name>A0ABS1TJL5_9BACI</name>
<comment type="caution">
    <text evidence="1">The sequence shown here is derived from an EMBL/GenBank/DDBJ whole genome shotgun (WGS) entry which is preliminary data.</text>
</comment>
<keyword evidence="2" id="KW-1185">Reference proteome</keyword>
<dbReference type="EMBL" id="JAESWB010000045">
    <property type="protein sequence ID" value="MBL4951519.1"/>
    <property type="molecule type" value="Genomic_DNA"/>
</dbReference>
<evidence type="ECO:0000313" key="2">
    <source>
        <dbReference type="Proteomes" id="UP000623967"/>
    </source>
</evidence>